<dbReference type="CDD" id="cd04881">
    <property type="entry name" value="ACT_HSDH-Hom"/>
    <property type="match status" value="1"/>
</dbReference>
<keyword evidence="8" id="KW-0560">Oxidoreductase</keyword>
<dbReference type="Gene3D" id="3.30.360.10">
    <property type="entry name" value="Dihydrodipicolinate Reductase, domain 2"/>
    <property type="match status" value="1"/>
</dbReference>
<reference evidence="13" key="1">
    <citation type="journal article" date="2020" name="mSystems">
        <title>Genome- and Community-Level Interaction Insights into Carbon Utilization and Element Cycling Functions of Hydrothermarchaeota in Hydrothermal Sediment.</title>
        <authorList>
            <person name="Zhou Z."/>
            <person name="Liu Y."/>
            <person name="Xu W."/>
            <person name="Pan J."/>
            <person name="Luo Z.H."/>
            <person name="Li M."/>
        </authorList>
    </citation>
    <scope>NUCLEOTIDE SEQUENCE [LARGE SCALE GENOMIC DNA]</scope>
    <source>
        <strain evidence="13">SpSt-747</strain>
    </source>
</reference>
<dbReference type="UniPathway" id="UPA00050">
    <property type="reaction ID" value="UER00063"/>
</dbReference>
<dbReference type="InterPro" id="IPR016204">
    <property type="entry name" value="HDH"/>
</dbReference>
<evidence type="ECO:0000256" key="10">
    <source>
        <dbReference type="PIRSR" id="PIRSR000098-1"/>
    </source>
</evidence>
<evidence type="ECO:0000256" key="11">
    <source>
        <dbReference type="PIRSR" id="PIRSR000098-2"/>
    </source>
</evidence>
<dbReference type="NCBIfam" id="NF004976">
    <property type="entry name" value="PRK06349.1"/>
    <property type="match status" value="1"/>
</dbReference>
<dbReference type="EC" id="1.1.1.3" evidence="4"/>
<feature type="domain" description="ACT" evidence="12">
    <location>
        <begin position="351"/>
        <end position="426"/>
    </location>
</feature>
<accession>A0A7V3YFS2</accession>
<organism evidence="13">
    <name type="scientific">Candidatus Caldatribacterium californiense</name>
    <dbReference type="NCBI Taxonomy" id="1454726"/>
    <lineage>
        <taxon>Bacteria</taxon>
        <taxon>Pseudomonadati</taxon>
        <taxon>Atribacterota</taxon>
        <taxon>Atribacteria</taxon>
        <taxon>Atribacterales</taxon>
        <taxon>Candidatus Caldatribacteriaceae</taxon>
        <taxon>Candidatus Caldatribacterium</taxon>
    </lineage>
</organism>
<name>A0A7V3YFS2_9BACT</name>
<keyword evidence="11" id="KW-0521">NADP</keyword>
<dbReference type="Gene3D" id="3.30.70.260">
    <property type="match status" value="1"/>
</dbReference>
<dbReference type="Pfam" id="PF00742">
    <property type="entry name" value="Homoserine_dh"/>
    <property type="match status" value="1"/>
</dbReference>
<dbReference type="Pfam" id="PF01842">
    <property type="entry name" value="ACT"/>
    <property type="match status" value="1"/>
</dbReference>
<dbReference type="SUPFAM" id="SSF51735">
    <property type="entry name" value="NAD(P)-binding Rossmann-fold domains"/>
    <property type="match status" value="1"/>
</dbReference>
<protein>
    <recommendedName>
        <fullName evidence="5">Homoserine dehydrogenase</fullName>
        <ecNumber evidence="4">1.1.1.3</ecNumber>
    </recommendedName>
</protein>
<keyword evidence="9" id="KW-0486">Methionine biosynthesis</keyword>
<dbReference type="Gene3D" id="3.40.50.720">
    <property type="entry name" value="NAD(P)-binding Rossmann-like Domain"/>
    <property type="match status" value="1"/>
</dbReference>
<dbReference type="FunFam" id="3.30.360.10:FF:000005">
    <property type="entry name" value="Homoserine dehydrogenase"/>
    <property type="match status" value="1"/>
</dbReference>
<dbReference type="PIRSF" id="PIRSF000098">
    <property type="entry name" value="Homoser_dehydrog"/>
    <property type="match status" value="1"/>
</dbReference>
<sequence length="431" mass="46928">MGGNVVKIGVIGFGTVGAGTVKVLWERQSDIERELGVRIQVARVIDKDWVRERPVVVPPELRGEDPALVLEDPEIQIVVEAIGGVSPAFEVVSEALSRGKSVVTPNKELIAKRGGELLEIAAKQGVDLFFEGTVGGGIPIIHALKEQLAGDDIEEVIGIVNGTTNFILSAMSLQRASYEEALQEAQRRGYAEPVPTMDVEGFDAVYKLAILASLCFHTKVDVDSIFREGITRLIPEDLEFARELGFVVKLLAISKKTNGRLELRVHPVLLPEEHPLASVTGVENAIYVKSRTRALTFRGPGAGGEATGSALVGDIIEAIRNLKYNCRGRVGCTCLRELPVRPVEELIMQYCVRILALDVPGVLGKIATQFGEAGVSLSAVKQPVSTPGRLTNIYFLTHEVQEARLRDSLERIQKLEVVKDVYAIRVERGDS</sequence>
<comment type="pathway">
    <text evidence="2">Amino-acid biosynthesis; L-methionine biosynthesis via de novo pathway; L-homoserine from L-aspartate: step 3/3.</text>
</comment>
<gene>
    <name evidence="13" type="ORF">ENV30_03110</name>
</gene>
<evidence type="ECO:0000256" key="4">
    <source>
        <dbReference type="ARBA" id="ARBA00013213"/>
    </source>
</evidence>
<evidence type="ECO:0000313" key="13">
    <source>
        <dbReference type="EMBL" id="HGI30289.1"/>
    </source>
</evidence>
<dbReference type="EMBL" id="DTFV01000045">
    <property type="protein sequence ID" value="HGI30289.1"/>
    <property type="molecule type" value="Genomic_DNA"/>
</dbReference>
<evidence type="ECO:0000256" key="6">
    <source>
        <dbReference type="ARBA" id="ARBA00022605"/>
    </source>
</evidence>
<dbReference type="PANTHER" id="PTHR43331:SF1">
    <property type="entry name" value="HOMOSERINE DEHYDROGENASE"/>
    <property type="match status" value="1"/>
</dbReference>
<keyword evidence="7" id="KW-0791">Threonine biosynthesis</keyword>
<dbReference type="InterPro" id="IPR036291">
    <property type="entry name" value="NAD(P)-bd_dom_sf"/>
</dbReference>
<comment type="similarity">
    <text evidence="3">Belongs to the homoserine dehydrogenase family.</text>
</comment>
<feature type="binding site" evidence="11">
    <location>
        <position position="107"/>
    </location>
    <ligand>
        <name>NADPH</name>
        <dbReference type="ChEBI" id="CHEBI:57783"/>
    </ligand>
</feature>
<evidence type="ECO:0000256" key="8">
    <source>
        <dbReference type="ARBA" id="ARBA00023002"/>
    </source>
</evidence>
<dbReference type="GO" id="GO:0009086">
    <property type="term" value="P:methionine biosynthetic process"/>
    <property type="evidence" value="ECO:0007669"/>
    <property type="project" value="UniProtKB-KW"/>
</dbReference>
<dbReference type="InterPro" id="IPR002912">
    <property type="entry name" value="ACT_dom"/>
</dbReference>
<dbReference type="GO" id="GO:0050661">
    <property type="term" value="F:NADP binding"/>
    <property type="evidence" value="ECO:0007669"/>
    <property type="project" value="InterPro"/>
</dbReference>
<dbReference type="InterPro" id="IPR045865">
    <property type="entry name" value="ACT-like_dom_sf"/>
</dbReference>
<dbReference type="SUPFAM" id="SSF55021">
    <property type="entry name" value="ACT-like"/>
    <property type="match status" value="1"/>
</dbReference>
<dbReference type="InterPro" id="IPR005106">
    <property type="entry name" value="Asp/hSer_DH_NAD-bd"/>
</dbReference>
<evidence type="ECO:0000256" key="3">
    <source>
        <dbReference type="ARBA" id="ARBA00006753"/>
    </source>
</evidence>
<dbReference type="UniPathway" id="UPA00051">
    <property type="reaction ID" value="UER00465"/>
</dbReference>
<dbReference type="PROSITE" id="PS51671">
    <property type="entry name" value="ACT"/>
    <property type="match status" value="1"/>
</dbReference>
<feature type="binding site" evidence="11">
    <location>
        <begin position="11"/>
        <end position="18"/>
    </location>
    <ligand>
        <name>NADP(+)</name>
        <dbReference type="ChEBI" id="CHEBI:58349"/>
    </ligand>
</feature>
<evidence type="ECO:0000256" key="5">
    <source>
        <dbReference type="ARBA" id="ARBA00013376"/>
    </source>
</evidence>
<evidence type="ECO:0000256" key="7">
    <source>
        <dbReference type="ARBA" id="ARBA00022697"/>
    </source>
</evidence>
<proteinExistence type="inferred from homology"/>
<evidence type="ECO:0000256" key="9">
    <source>
        <dbReference type="ARBA" id="ARBA00023167"/>
    </source>
</evidence>
<comment type="caution">
    <text evidence="13">The sequence shown here is derived from an EMBL/GenBank/DDBJ whole genome shotgun (WGS) entry which is preliminary data.</text>
</comment>
<evidence type="ECO:0000259" key="12">
    <source>
        <dbReference type="PROSITE" id="PS51671"/>
    </source>
</evidence>
<dbReference type="Pfam" id="PF03447">
    <property type="entry name" value="NAD_binding_3"/>
    <property type="match status" value="1"/>
</dbReference>
<dbReference type="AlphaFoldDB" id="A0A7V3YFS2"/>
<comment type="pathway">
    <text evidence="1">Amino-acid biosynthesis; L-threonine biosynthesis; L-threonine from L-aspartate: step 3/5.</text>
</comment>
<keyword evidence="6" id="KW-0028">Amino-acid biosynthesis</keyword>
<evidence type="ECO:0000256" key="2">
    <source>
        <dbReference type="ARBA" id="ARBA00005062"/>
    </source>
</evidence>
<dbReference type="PANTHER" id="PTHR43331">
    <property type="entry name" value="HOMOSERINE DEHYDROGENASE"/>
    <property type="match status" value="1"/>
</dbReference>
<dbReference type="GO" id="GO:0004412">
    <property type="term" value="F:homoserine dehydrogenase activity"/>
    <property type="evidence" value="ECO:0007669"/>
    <property type="project" value="UniProtKB-EC"/>
</dbReference>
<feature type="active site" description="Proton donor" evidence="10">
    <location>
        <position position="207"/>
    </location>
</feature>
<dbReference type="InterPro" id="IPR001342">
    <property type="entry name" value="HDH_cat"/>
</dbReference>
<evidence type="ECO:0000256" key="1">
    <source>
        <dbReference type="ARBA" id="ARBA00005056"/>
    </source>
</evidence>
<dbReference type="SUPFAM" id="SSF55347">
    <property type="entry name" value="Glyceraldehyde-3-phosphate dehydrogenase-like, C-terminal domain"/>
    <property type="match status" value="1"/>
</dbReference>
<feature type="binding site" evidence="11">
    <location>
        <position position="192"/>
    </location>
    <ligand>
        <name>L-homoserine</name>
        <dbReference type="ChEBI" id="CHEBI:57476"/>
    </ligand>
</feature>
<dbReference type="GO" id="GO:0009088">
    <property type="term" value="P:threonine biosynthetic process"/>
    <property type="evidence" value="ECO:0007669"/>
    <property type="project" value="UniProtKB-UniPathway"/>
</dbReference>